<organism evidence="1 2">
    <name type="scientific">Pedobacter caeni</name>
    <dbReference type="NCBI Taxonomy" id="288992"/>
    <lineage>
        <taxon>Bacteria</taxon>
        <taxon>Pseudomonadati</taxon>
        <taxon>Bacteroidota</taxon>
        <taxon>Sphingobacteriia</taxon>
        <taxon>Sphingobacteriales</taxon>
        <taxon>Sphingobacteriaceae</taxon>
        <taxon>Pedobacter</taxon>
    </lineage>
</organism>
<evidence type="ECO:0000313" key="2">
    <source>
        <dbReference type="Proteomes" id="UP000184287"/>
    </source>
</evidence>
<keyword evidence="2" id="KW-1185">Reference proteome</keyword>
<evidence type="ECO:0000313" key="1">
    <source>
        <dbReference type="EMBL" id="SHF85689.1"/>
    </source>
</evidence>
<proteinExistence type="predicted"/>
<dbReference type="STRING" id="288992.SAMN04488522_103908"/>
<dbReference type="Proteomes" id="UP000184287">
    <property type="component" value="Unassembled WGS sequence"/>
</dbReference>
<dbReference type="EMBL" id="FQUQ01000003">
    <property type="protein sequence ID" value="SHF85689.1"/>
    <property type="molecule type" value="Genomic_DNA"/>
</dbReference>
<dbReference type="RefSeq" id="WP_073232620.1">
    <property type="nucleotide sequence ID" value="NZ_FQUQ01000003.1"/>
</dbReference>
<protein>
    <submittedName>
        <fullName evidence="1">Uncharacterized protein</fullName>
    </submittedName>
</protein>
<gene>
    <name evidence="1" type="ORF">SAMN04488522_103908</name>
</gene>
<reference evidence="2" key="1">
    <citation type="submission" date="2016-11" db="EMBL/GenBank/DDBJ databases">
        <authorList>
            <person name="Varghese N."/>
            <person name="Submissions S."/>
        </authorList>
    </citation>
    <scope>NUCLEOTIDE SEQUENCE [LARGE SCALE GENOMIC DNA]</scope>
    <source>
        <strain evidence="2">DSM 16990</strain>
    </source>
</reference>
<accession>A0A1M5F2E8</accession>
<name>A0A1M5F2E8_9SPHI</name>
<dbReference type="OrthoDB" id="771900at2"/>
<sequence>MKVEFQKLSYQVLKHALKEAASIGKIEILEEVMIPEANVFLCRNNGKRFNVYFDLAYGPEIKAVDPIDKDGLMEMETLICKFTG</sequence>
<dbReference type="AlphaFoldDB" id="A0A1M5F2E8"/>